<keyword evidence="10" id="KW-1185">Reference proteome</keyword>
<reference evidence="9 10" key="1">
    <citation type="submission" date="2017-01" db="EMBL/GenBank/DDBJ databases">
        <title>Genome sequencing of Rhodoferax fermentans JCM 7819.</title>
        <authorList>
            <person name="Kim Y.J."/>
            <person name="Farh M.E.-A."/>
            <person name="Yang D.-C."/>
        </authorList>
    </citation>
    <scope>NUCLEOTIDE SEQUENCE [LARGE SCALE GENOMIC DNA]</scope>
    <source>
        <strain evidence="9 10">JCM 7819</strain>
    </source>
</reference>
<comment type="similarity">
    <text evidence="6">Belongs to the fabD family.</text>
</comment>
<proteinExistence type="inferred from homology"/>
<dbReference type="FunFam" id="3.30.70.250:FF:000001">
    <property type="entry name" value="Malonyl CoA-acyl carrier protein transacylase"/>
    <property type="match status" value="1"/>
</dbReference>
<dbReference type="PANTHER" id="PTHR42681:SF1">
    <property type="entry name" value="MALONYL-COA-ACYL CARRIER PROTEIN TRANSACYLASE, MITOCHONDRIAL"/>
    <property type="match status" value="1"/>
</dbReference>
<dbReference type="GO" id="GO:0004314">
    <property type="term" value="F:[acyl-carrier-protein] S-malonyltransferase activity"/>
    <property type="evidence" value="ECO:0007669"/>
    <property type="project" value="UniProtKB-EC"/>
</dbReference>
<dbReference type="EC" id="2.3.1.39" evidence="1 6"/>
<dbReference type="InterPro" id="IPR016036">
    <property type="entry name" value="Malonyl_transacylase_ACP-bd"/>
</dbReference>
<evidence type="ECO:0000256" key="2">
    <source>
        <dbReference type="ARBA" id="ARBA00018953"/>
    </source>
</evidence>
<dbReference type="PIRSF" id="PIRSF000446">
    <property type="entry name" value="Mct"/>
    <property type="match status" value="1"/>
</dbReference>
<accession>A0A1T1AQA7</accession>
<keyword evidence="4 6" id="KW-0012">Acyltransferase</keyword>
<evidence type="ECO:0000256" key="3">
    <source>
        <dbReference type="ARBA" id="ARBA00022679"/>
    </source>
</evidence>
<evidence type="ECO:0000256" key="5">
    <source>
        <dbReference type="ARBA" id="ARBA00048462"/>
    </source>
</evidence>
<dbReference type="GO" id="GO:0006633">
    <property type="term" value="P:fatty acid biosynthetic process"/>
    <property type="evidence" value="ECO:0007669"/>
    <property type="project" value="TreeGrafter"/>
</dbReference>
<evidence type="ECO:0000259" key="8">
    <source>
        <dbReference type="SMART" id="SM00827"/>
    </source>
</evidence>
<dbReference type="OrthoDB" id="9808564at2"/>
<protein>
    <recommendedName>
        <fullName evidence="2 6">Malonyl CoA-acyl carrier protein transacylase</fullName>
        <ecNumber evidence="1 6">2.3.1.39</ecNumber>
    </recommendedName>
</protein>
<dbReference type="InterPro" id="IPR050858">
    <property type="entry name" value="Mal-CoA-ACP_Trans/PKS_FabD"/>
</dbReference>
<dbReference type="PANTHER" id="PTHR42681">
    <property type="entry name" value="MALONYL-COA-ACYL CARRIER PROTEIN TRANSACYLASE, MITOCHONDRIAL"/>
    <property type="match status" value="1"/>
</dbReference>
<comment type="catalytic activity">
    <reaction evidence="5 6">
        <text>holo-[ACP] + malonyl-CoA = malonyl-[ACP] + CoA</text>
        <dbReference type="Rhea" id="RHEA:41792"/>
        <dbReference type="Rhea" id="RHEA-COMP:9623"/>
        <dbReference type="Rhea" id="RHEA-COMP:9685"/>
        <dbReference type="ChEBI" id="CHEBI:57287"/>
        <dbReference type="ChEBI" id="CHEBI:57384"/>
        <dbReference type="ChEBI" id="CHEBI:64479"/>
        <dbReference type="ChEBI" id="CHEBI:78449"/>
        <dbReference type="EC" id="2.3.1.39"/>
    </reaction>
</comment>
<comment type="caution">
    <text evidence="9">The sequence shown here is derived from an EMBL/GenBank/DDBJ whole genome shotgun (WGS) entry which is preliminary data.</text>
</comment>
<dbReference type="Pfam" id="PF00698">
    <property type="entry name" value="Acyl_transf_1"/>
    <property type="match status" value="1"/>
</dbReference>
<evidence type="ECO:0000256" key="6">
    <source>
        <dbReference type="PIRNR" id="PIRNR000446"/>
    </source>
</evidence>
<dbReference type="Proteomes" id="UP000190750">
    <property type="component" value="Unassembled WGS sequence"/>
</dbReference>
<evidence type="ECO:0000313" key="9">
    <source>
        <dbReference type="EMBL" id="OOV06289.1"/>
    </source>
</evidence>
<sequence length="318" mass="32696">MKPFAFVFPGQGSQSVGMLDGWADHPQVRAAVAEASDALHEDVGLLIKEGPKEALALTTNTQPVMLVAGVAAYRVWMAEVGVAPAAVAGHSLGEYSALVASGVLTLSQAAPLVRFRAQAMQEAVPVGVGAMAAILGTEAAKVIAVCAEVTGSFGQNTAEVVEAVNFNDPGQTVIAGSKAAVDQACVALKAQGAKRALPLPVSAPFHSSLMQPAALKLKDQLDTVAFAVPQIPVVNNIDVAVESDPQRIRDALVRQAFGPVRWVEVVQALQARGLSTLVECGPGKVLAGMAKRIAPDLAGLALFDAASLADVKTSLLEA</sequence>
<dbReference type="Gene3D" id="3.40.366.10">
    <property type="entry name" value="Malonyl-Coenzyme A Acyl Carrier Protein, domain 2"/>
    <property type="match status" value="1"/>
</dbReference>
<dbReference type="SUPFAM" id="SSF55048">
    <property type="entry name" value="Probable ACP-binding domain of malonyl-CoA ACP transacylase"/>
    <property type="match status" value="1"/>
</dbReference>
<dbReference type="InterPro" id="IPR001227">
    <property type="entry name" value="Ac_transferase_dom_sf"/>
</dbReference>
<dbReference type="NCBIfam" id="TIGR00128">
    <property type="entry name" value="fabD"/>
    <property type="match status" value="1"/>
</dbReference>
<dbReference type="SMART" id="SM00827">
    <property type="entry name" value="PKS_AT"/>
    <property type="match status" value="1"/>
</dbReference>
<dbReference type="EMBL" id="MTJN01000002">
    <property type="protein sequence ID" value="OOV06289.1"/>
    <property type="molecule type" value="Genomic_DNA"/>
</dbReference>
<dbReference type="InterPro" id="IPR024925">
    <property type="entry name" value="Malonyl_CoA-ACP_transAc"/>
</dbReference>
<dbReference type="STRING" id="28066.RF819_05715"/>
<gene>
    <name evidence="9" type="ORF">RF819_05715</name>
</gene>
<evidence type="ECO:0000256" key="1">
    <source>
        <dbReference type="ARBA" id="ARBA00013258"/>
    </source>
</evidence>
<dbReference type="AlphaFoldDB" id="A0A1T1AQA7"/>
<feature type="active site" evidence="7">
    <location>
        <position position="91"/>
    </location>
</feature>
<name>A0A1T1AQA7_RHOFE</name>
<evidence type="ECO:0000256" key="7">
    <source>
        <dbReference type="PIRSR" id="PIRSR000446-1"/>
    </source>
</evidence>
<dbReference type="SUPFAM" id="SSF52151">
    <property type="entry name" value="FabD/lysophospholipase-like"/>
    <property type="match status" value="1"/>
</dbReference>
<feature type="active site" evidence="7">
    <location>
        <position position="206"/>
    </location>
</feature>
<dbReference type="Gene3D" id="3.30.70.250">
    <property type="entry name" value="Malonyl-CoA ACP transacylase, ACP-binding"/>
    <property type="match status" value="1"/>
</dbReference>
<dbReference type="InterPro" id="IPR016035">
    <property type="entry name" value="Acyl_Trfase/lysoPLipase"/>
</dbReference>
<organism evidence="9 10">
    <name type="scientific">Rhodoferax fermentans</name>
    <dbReference type="NCBI Taxonomy" id="28066"/>
    <lineage>
        <taxon>Bacteria</taxon>
        <taxon>Pseudomonadati</taxon>
        <taxon>Pseudomonadota</taxon>
        <taxon>Betaproteobacteria</taxon>
        <taxon>Burkholderiales</taxon>
        <taxon>Comamonadaceae</taxon>
        <taxon>Rhodoferax</taxon>
    </lineage>
</organism>
<dbReference type="RefSeq" id="WP_078364075.1">
    <property type="nucleotide sequence ID" value="NZ_MTJN01000002.1"/>
</dbReference>
<dbReference type="GO" id="GO:0005829">
    <property type="term" value="C:cytosol"/>
    <property type="evidence" value="ECO:0007669"/>
    <property type="project" value="TreeGrafter"/>
</dbReference>
<evidence type="ECO:0000256" key="4">
    <source>
        <dbReference type="ARBA" id="ARBA00023315"/>
    </source>
</evidence>
<evidence type="ECO:0000313" key="10">
    <source>
        <dbReference type="Proteomes" id="UP000190750"/>
    </source>
</evidence>
<dbReference type="InterPro" id="IPR004410">
    <property type="entry name" value="Malonyl_CoA-ACP_transAc_FabD"/>
</dbReference>
<keyword evidence="3 6" id="KW-0808">Transferase</keyword>
<feature type="domain" description="Malonyl-CoA:ACP transacylase (MAT)" evidence="8">
    <location>
        <begin position="7"/>
        <end position="310"/>
    </location>
</feature>
<dbReference type="InterPro" id="IPR014043">
    <property type="entry name" value="Acyl_transferase_dom"/>
</dbReference>